<reference evidence="14 15" key="1">
    <citation type="submission" date="2016-11" db="EMBL/GenBank/DDBJ databases">
        <authorList>
            <person name="Jaros S."/>
            <person name="Januszkiewicz K."/>
            <person name="Wedrychowicz H."/>
        </authorList>
    </citation>
    <scope>NUCLEOTIDE SEQUENCE [LARGE SCALE GENOMIC DNA]</scope>
    <source>
        <strain evidence="14 15">DSM 21864</strain>
    </source>
</reference>
<feature type="domain" description="CBS" evidence="12">
    <location>
        <begin position="220"/>
        <end position="280"/>
    </location>
</feature>
<dbReference type="PROSITE" id="PS51846">
    <property type="entry name" value="CNNM"/>
    <property type="match status" value="1"/>
</dbReference>
<dbReference type="Pfam" id="PF00571">
    <property type="entry name" value="CBS"/>
    <property type="match status" value="2"/>
</dbReference>
<dbReference type="Pfam" id="PF03471">
    <property type="entry name" value="CorC_HlyC"/>
    <property type="match status" value="1"/>
</dbReference>
<evidence type="ECO:0000313" key="14">
    <source>
        <dbReference type="EMBL" id="SHJ37458.1"/>
    </source>
</evidence>
<dbReference type="RefSeq" id="WP_073008177.1">
    <property type="nucleotide sequence ID" value="NZ_FQZO01000004.1"/>
</dbReference>
<dbReference type="Pfam" id="PF01595">
    <property type="entry name" value="CNNM"/>
    <property type="match status" value="1"/>
</dbReference>
<feature type="transmembrane region" description="Helical" evidence="11">
    <location>
        <begin position="61"/>
        <end position="93"/>
    </location>
</feature>
<feature type="domain" description="CNNM transmembrane" evidence="13">
    <location>
        <begin position="1"/>
        <end position="201"/>
    </location>
</feature>
<accession>A0A1M6ISQ3</accession>
<name>A0A1M6ISQ3_9CLOT</name>
<evidence type="ECO:0000256" key="3">
    <source>
        <dbReference type="ARBA" id="ARBA00022475"/>
    </source>
</evidence>
<dbReference type="SUPFAM" id="SSF56176">
    <property type="entry name" value="FAD-binding/transporter-associated domain-like"/>
    <property type="match status" value="1"/>
</dbReference>
<organism evidence="14 15">
    <name type="scientific">Clostridium amylolyticum</name>
    <dbReference type="NCBI Taxonomy" id="1121298"/>
    <lineage>
        <taxon>Bacteria</taxon>
        <taxon>Bacillati</taxon>
        <taxon>Bacillota</taxon>
        <taxon>Clostridia</taxon>
        <taxon>Eubacteriales</taxon>
        <taxon>Clostridiaceae</taxon>
        <taxon>Clostridium</taxon>
    </lineage>
</organism>
<evidence type="ECO:0000256" key="1">
    <source>
        <dbReference type="ARBA" id="ARBA00004651"/>
    </source>
</evidence>
<sequence length="436" mass="49392">MGKNIIPQLVLIGILTLINAFFASAEMAIVSINKNKIKMLSAQGDKKAQMLQRILSEPSKFLATIQVGITLAGFFASASAATGIASVLSGVFLSYNIPYAYEISLVIVTIILSYITLVFGELFPKRVALQKAEVIARFSIGPIILVSKIAYPFIKLLSMSTNLLVRIFRIDMKNLEEKVSEEEIRSLIQVGEETGVINTAEKDMIESIFKFDDILAKEIMIPRTEVFMMDIDESSEEIIKRILHNSFSRIPIYEGKLDNIIGVLYVKDILREAEKGLNNINVRELLRPPYFVHENKNIDKLFAELKGNKMHLAVLVDEYGGFSGIITMEDLIEEVMGNIFDEYDDSNEYISKIDNFTYMIKGITPLEDINKYFHLNINSENVETLGGFIIEDLGRLPTKGEKSIFKYKDVTFEIQSVKHNRIEKVKMSWNNKKTPK</sequence>
<dbReference type="PANTHER" id="PTHR43099">
    <property type="entry name" value="UPF0053 PROTEIN YRKA"/>
    <property type="match status" value="1"/>
</dbReference>
<gene>
    <name evidence="14" type="ORF">SAMN05444401_2947</name>
</gene>
<dbReference type="GO" id="GO:0005886">
    <property type="term" value="C:plasma membrane"/>
    <property type="evidence" value="ECO:0007669"/>
    <property type="project" value="UniProtKB-SubCell"/>
</dbReference>
<comment type="subcellular location">
    <subcellularLocation>
        <location evidence="1">Cell membrane</location>
        <topology evidence="1">Multi-pass membrane protein</topology>
    </subcellularLocation>
</comment>
<dbReference type="SMART" id="SM01091">
    <property type="entry name" value="CorC_HlyC"/>
    <property type="match status" value="1"/>
</dbReference>
<dbReference type="InterPro" id="IPR036318">
    <property type="entry name" value="FAD-bd_PCMH-like_sf"/>
</dbReference>
<dbReference type="Gene3D" id="3.30.465.10">
    <property type="match status" value="1"/>
</dbReference>
<feature type="domain" description="CBS" evidence="12">
    <location>
        <begin position="285"/>
        <end position="342"/>
    </location>
</feature>
<dbReference type="OrthoDB" id="9798188at2"/>
<evidence type="ECO:0000259" key="12">
    <source>
        <dbReference type="PROSITE" id="PS51371"/>
    </source>
</evidence>
<dbReference type="EMBL" id="FQZO01000004">
    <property type="protein sequence ID" value="SHJ37458.1"/>
    <property type="molecule type" value="Genomic_DNA"/>
</dbReference>
<dbReference type="InterPro" id="IPR000644">
    <property type="entry name" value="CBS_dom"/>
</dbReference>
<feature type="transmembrane region" description="Helical" evidence="11">
    <location>
        <begin position="134"/>
        <end position="154"/>
    </location>
</feature>
<evidence type="ECO:0000256" key="10">
    <source>
        <dbReference type="PROSITE-ProRule" id="PRU01193"/>
    </source>
</evidence>
<feature type="transmembrane region" description="Helical" evidence="11">
    <location>
        <begin position="6"/>
        <end position="30"/>
    </location>
</feature>
<proteinExistence type="inferred from homology"/>
<dbReference type="PROSITE" id="PS51371">
    <property type="entry name" value="CBS"/>
    <property type="match status" value="2"/>
</dbReference>
<evidence type="ECO:0000256" key="4">
    <source>
        <dbReference type="ARBA" id="ARBA00022692"/>
    </source>
</evidence>
<keyword evidence="5" id="KW-0677">Repeat</keyword>
<evidence type="ECO:0000256" key="6">
    <source>
        <dbReference type="ARBA" id="ARBA00022989"/>
    </source>
</evidence>
<dbReference type="InterPro" id="IPR002550">
    <property type="entry name" value="CNNM"/>
</dbReference>
<protein>
    <submittedName>
        <fullName evidence="14">Putative hemolysin</fullName>
    </submittedName>
</protein>
<evidence type="ECO:0000256" key="7">
    <source>
        <dbReference type="ARBA" id="ARBA00023122"/>
    </source>
</evidence>
<dbReference type="InterPro" id="IPR046342">
    <property type="entry name" value="CBS_dom_sf"/>
</dbReference>
<dbReference type="PANTHER" id="PTHR43099:SF2">
    <property type="entry name" value="UPF0053 PROTEIN YRKA"/>
    <property type="match status" value="1"/>
</dbReference>
<dbReference type="AlphaFoldDB" id="A0A1M6ISQ3"/>
<dbReference type="GO" id="GO:0050660">
    <property type="term" value="F:flavin adenine dinucleotide binding"/>
    <property type="evidence" value="ECO:0007669"/>
    <property type="project" value="InterPro"/>
</dbReference>
<feature type="transmembrane region" description="Helical" evidence="11">
    <location>
        <begin position="99"/>
        <end position="122"/>
    </location>
</feature>
<dbReference type="InterPro" id="IPR051676">
    <property type="entry name" value="UPF0053_domain"/>
</dbReference>
<dbReference type="InterPro" id="IPR005170">
    <property type="entry name" value="Transptr-assoc_dom"/>
</dbReference>
<keyword evidence="3" id="KW-1003">Cell membrane</keyword>
<keyword evidence="4 10" id="KW-0812">Transmembrane</keyword>
<evidence type="ECO:0000256" key="11">
    <source>
        <dbReference type="SAM" id="Phobius"/>
    </source>
</evidence>
<dbReference type="STRING" id="1121298.SAMN05444401_2947"/>
<dbReference type="Proteomes" id="UP000184080">
    <property type="component" value="Unassembled WGS sequence"/>
</dbReference>
<dbReference type="CDD" id="cd04590">
    <property type="entry name" value="CBS_pair_CorC_HlyC_assoc"/>
    <property type="match status" value="1"/>
</dbReference>
<evidence type="ECO:0000256" key="9">
    <source>
        <dbReference type="PROSITE-ProRule" id="PRU00703"/>
    </source>
</evidence>
<dbReference type="Gene3D" id="3.10.580.10">
    <property type="entry name" value="CBS-domain"/>
    <property type="match status" value="1"/>
</dbReference>
<evidence type="ECO:0000256" key="2">
    <source>
        <dbReference type="ARBA" id="ARBA00006337"/>
    </source>
</evidence>
<comment type="similarity">
    <text evidence="2">Belongs to the UPF0053 family.</text>
</comment>
<evidence type="ECO:0000256" key="5">
    <source>
        <dbReference type="ARBA" id="ARBA00022737"/>
    </source>
</evidence>
<keyword evidence="15" id="KW-1185">Reference proteome</keyword>
<dbReference type="FunFam" id="3.10.580.10:FF:000002">
    <property type="entry name" value="Magnesium/cobalt efflux protein CorC"/>
    <property type="match status" value="1"/>
</dbReference>
<evidence type="ECO:0000259" key="13">
    <source>
        <dbReference type="PROSITE" id="PS51846"/>
    </source>
</evidence>
<dbReference type="InterPro" id="IPR016169">
    <property type="entry name" value="FAD-bd_PCMH_sub2"/>
</dbReference>
<dbReference type="InterPro" id="IPR044751">
    <property type="entry name" value="Ion_transp-like_CBS"/>
</dbReference>
<keyword evidence="6 10" id="KW-1133">Transmembrane helix</keyword>
<keyword evidence="8 10" id="KW-0472">Membrane</keyword>
<evidence type="ECO:0000313" key="15">
    <source>
        <dbReference type="Proteomes" id="UP000184080"/>
    </source>
</evidence>
<evidence type="ECO:0000256" key="8">
    <source>
        <dbReference type="ARBA" id="ARBA00023136"/>
    </source>
</evidence>
<keyword evidence="7 9" id="KW-0129">CBS domain</keyword>
<dbReference type="SUPFAM" id="SSF54631">
    <property type="entry name" value="CBS-domain pair"/>
    <property type="match status" value="1"/>
</dbReference>